<keyword evidence="4" id="KW-1185">Reference proteome</keyword>
<proteinExistence type="predicted"/>
<gene>
    <name evidence="3" type="ORF">QVE165_LOCUS361</name>
</gene>
<dbReference type="AlphaFoldDB" id="A0A813N4D9"/>
<organism evidence="3 4">
    <name type="scientific">Adineta steineri</name>
    <dbReference type="NCBI Taxonomy" id="433720"/>
    <lineage>
        <taxon>Eukaryota</taxon>
        <taxon>Metazoa</taxon>
        <taxon>Spiralia</taxon>
        <taxon>Gnathifera</taxon>
        <taxon>Rotifera</taxon>
        <taxon>Eurotatoria</taxon>
        <taxon>Bdelloidea</taxon>
        <taxon>Adinetida</taxon>
        <taxon>Adinetidae</taxon>
        <taxon>Adineta</taxon>
    </lineage>
</organism>
<dbReference type="Pfam" id="PF01683">
    <property type="entry name" value="EB"/>
    <property type="match status" value="2"/>
</dbReference>
<dbReference type="PANTHER" id="PTHR39069">
    <property type="entry name" value="ECDYSONE-INDUCIBLE GENE E1, ISOFORM A"/>
    <property type="match status" value="1"/>
</dbReference>
<feature type="signal peptide" evidence="1">
    <location>
        <begin position="1"/>
        <end position="16"/>
    </location>
</feature>
<reference evidence="3" key="1">
    <citation type="submission" date="2021-02" db="EMBL/GenBank/DDBJ databases">
        <authorList>
            <person name="Nowell W R."/>
        </authorList>
    </citation>
    <scope>NUCLEOTIDE SEQUENCE</scope>
</reference>
<dbReference type="OrthoDB" id="5912242at2759"/>
<evidence type="ECO:0000256" key="1">
    <source>
        <dbReference type="SAM" id="SignalP"/>
    </source>
</evidence>
<dbReference type="Proteomes" id="UP000663832">
    <property type="component" value="Unassembled WGS sequence"/>
</dbReference>
<feature type="domain" description="EB" evidence="2">
    <location>
        <begin position="265"/>
        <end position="303"/>
    </location>
</feature>
<dbReference type="InterPro" id="IPR006149">
    <property type="entry name" value="EB_dom"/>
</dbReference>
<sequence>MWVELLFIIHCVFSAAIQFNKIPNYKCEVDSNCTNRLPNSICFNKKCILKKQELPHRRQINSGMRMLGEECDWANECRRTPTDGTKVCLARKCECSQGYVAIDAYRCIQDFVLLLPPPKQVTKSYENEPLGYGSVCSINSDCQHNTMYLECLHGTCVCLDGYVPLGKHLCFNMRGQESSTIINLLSSTTSTHYPINNEVIKSLGKLGNTCTNDYFCRRTVSQSHCYNGQCTCMNGFIPIDQYTCMQNMNDDTTTQLTTIPIDYKSLLGGKCLTKRNCHTSTAVCLDSICSCPKGYFPVDDWSCLQVPESSDEELIETTSIITTTATSTFSTTTIFRWWPWSPTPTTRHTSLYIKNAFRVRCLLNRQCASMDKNSHCTLFGRCICNRGYQLETTNRGQHCIQRIINENDCD</sequence>
<accession>A0A813N4D9</accession>
<feature type="chain" id="PRO_5032581465" description="EB domain-containing protein" evidence="1">
    <location>
        <begin position="17"/>
        <end position="410"/>
    </location>
</feature>
<evidence type="ECO:0000313" key="3">
    <source>
        <dbReference type="EMBL" id="CAF0732305.1"/>
    </source>
</evidence>
<evidence type="ECO:0000313" key="4">
    <source>
        <dbReference type="Proteomes" id="UP000663832"/>
    </source>
</evidence>
<protein>
    <recommendedName>
        <fullName evidence="2">EB domain-containing protein</fullName>
    </recommendedName>
</protein>
<dbReference type="PANTHER" id="PTHR39069:SF8">
    <property type="entry name" value="FI17111P1"/>
    <property type="match status" value="1"/>
</dbReference>
<name>A0A813N4D9_9BILA</name>
<feature type="domain" description="EB" evidence="2">
    <location>
        <begin position="193"/>
        <end position="244"/>
    </location>
</feature>
<dbReference type="EMBL" id="CAJNOM010000001">
    <property type="protein sequence ID" value="CAF0732305.1"/>
    <property type="molecule type" value="Genomic_DNA"/>
</dbReference>
<comment type="caution">
    <text evidence="3">The sequence shown here is derived from an EMBL/GenBank/DDBJ whole genome shotgun (WGS) entry which is preliminary data.</text>
</comment>
<evidence type="ECO:0000259" key="2">
    <source>
        <dbReference type="Pfam" id="PF01683"/>
    </source>
</evidence>
<keyword evidence="1" id="KW-0732">Signal</keyword>